<organism evidence="1 2">
    <name type="scientific">Paxillus rubicundulus Ve08.2h10</name>
    <dbReference type="NCBI Taxonomy" id="930991"/>
    <lineage>
        <taxon>Eukaryota</taxon>
        <taxon>Fungi</taxon>
        <taxon>Dikarya</taxon>
        <taxon>Basidiomycota</taxon>
        <taxon>Agaricomycotina</taxon>
        <taxon>Agaricomycetes</taxon>
        <taxon>Agaricomycetidae</taxon>
        <taxon>Boletales</taxon>
        <taxon>Paxilineae</taxon>
        <taxon>Paxillaceae</taxon>
        <taxon>Paxillus</taxon>
    </lineage>
</organism>
<evidence type="ECO:0000313" key="1">
    <source>
        <dbReference type="EMBL" id="KIL00552.1"/>
    </source>
</evidence>
<accession>A0A0D0E6F2</accession>
<gene>
    <name evidence="1" type="ORF">PAXRUDRAFT_129609</name>
</gene>
<feature type="non-terminal residue" evidence="1">
    <location>
        <position position="1"/>
    </location>
</feature>
<dbReference type="STRING" id="930991.A0A0D0E6F2"/>
<reference evidence="1 2" key="1">
    <citation type="submission" date="2014-04" db="EMBL/GenBank/DDBJ databases">
        <authorList>
            <consortium name="DOE Joint Genome Institute"/>
            <person name="Kuo A."/>
            <person name="Kohler A."/>
            <person name="Jargeat P."/>
            <person name="Nagy L.G."/>
            <person name="Floudas D."/>
            <person name="Copeland A."/>
            <person name="Barry K.W."/>
            <person name="Cichocki N."/>
            <person name="Veneault-Fourrey C."/>
            <person name="LaButti K."/>
            <person name="Lindquist E.A."/>
            <person name="Lipzen A."/>
            <person name="Lundell T."/>
            <person name="Morin E."/>
            <person name="Murat C."/>
            <person name="Sun H."/>
            <person name="Tunlid A."/>
            <person name="Henrissat B."/>
            <person name="Grigoriev I.V."/>
            <person name="Hibbett D.S."/>
            <person name="Martin F."/>
            <person name="Nordberg H.P."/>
            <person name="Cantor M.N."/>
            <person name="Hua S.X."/>
        </authorList>
    </citation>
    <scope>NUCLEOTIDE SEQUENCE [LARGE SCALE GENOMIC DNA]</scope>
    <source>
        <strain evidence="1 2">Ve08.2h10</strain>
    </source>
</reference>
<dbReference type="InParanoid" id="A0A0D0E6F2"/>
<protein>
    <submittedName>
        <fullName evidence="1">Uncharacterized protein</fullName>
    </submittedName>
</protein>
<proteinExistence type="predicted"/>
<evidence type="ECO:0000313" key="2">
    <source>
        <dbReference type="Proteomes" id="UP000054538"/>
    </source>
</evidence>
<dbReference type="AlphaFoldDB" id="A0A0D0E6F2"/>
<dbReference type="Proteomes" id="UP000054538">
    <property type="component" value="Unassembled WGS sequence"/>
</dbReference>
<sequence length="63" mass="7036">RVVVVGIDARLITARILQGIAGVNVVDAEDILIPRFTFETMPISGHALHRRRFPLHATTFNKD</sequence>
<name>A0A0D0E6F2_9AGAM</name>
<dbReference type="OrthoDB" id="3353471at2759"/>
<dbReference type="EMBL" id="KN824831">
    <property type="protein sequence ID" value="KIL00552.1"/>
    <property type="molecule type" value="Genomic_DNA"/>
</dbReference>
<dbReference type="HOGENOM" id="CLU_2892128_0_0_1"/>
<keyword evidence="2" id="KW-1185">Reference proteome</keyword>
<reference evidence="2" key="2">
    <citation type="submission" date="2015-01" db="EMBL/GenBank/DDBJ databases">
        <title>Evolutionary Origins and Diversification of the Mycorrhizal Mutualists.</title>
        <authorList>
            <consortium name="DOE Joint Genome Institute"/>
            <consortium name="Mycorrhizal Genomics Consortium"/>
            <person name="Kohler A."/>
            <person name="Kuo A."/>
            <person name="Nagy L.G."/>
            <person name="Floudas D."/>
            <person name="Copeland A."/>
            <person name="Barry K.W."/>
            <person name="Cichocki N."/>
            <person name="Veneault-Fourrey C."/>
            <person name="LaButti K."/>
            <person name="Lindquist E.A."/>
            <person name="Lipzen A."/>
            <person name="Lundell T."/>
            <person name="Morin E."/>
            <person name="Murat C."/>
            <person name="Riley R."/>
            <person name="Ohm R."/>
            <person name="Sun H."/>
            <person name="Tunlid A."/>
            <person name="Henrissat B."/>
            <person name="Grigoriev I.V."/>
            <person name="Hibbett D.S."/>
            <person name="Martin F."/>
        </authorList>
    </citation>
    <scope>NUCLEOTIDE SEQUENCE [LARGE SCALE GENOMIC DNA]</scope>
    <source>
        <strain evidence="2">Ve08.2h10</strain>
    </source>
</reference>